<dbReference type="EMBL" id="CP003915">
    <property type="protein sequence ID" value="AHG64253.1"/>
    <property type="molecule type" value="Genomic_DNA"/>
</dbReference>
<dbReference type="InterPro" id="IPR036388">
    <property type="entry name" value="WH-like_DNA-bd_sf"/>
</dbReference>
<keyword evidence="3" id="KW-0731">Sigma factor</keyword>
<dbReference type="GO" id="GO:0006352">
    <property type="term" value="P:DNA-templated transcription initiation"/>
    <property type="evidence" value="ECO:0007669"/>
    <property type="project" value="InterPro"/>
</dbReference>
<dbReference type="Pfam" id="PF04542">
    <property type="entry name" value="Sigma70_r2"/>
    <property type="match status" value="1"/>
</dbReference>
<evidence type="ECO:0000256" key="3">
    <source>
        <dbReference type="ARBA" id="ARBA00023082"/>
    </source>
</evidence>
<keyword evidence="8" id="KW-1185">Reference proteome</keyword>
<dbReference type="GO" id="GO:0003677">
    <property type="term" value="F:DNA binding"/>
    <property type="evidence" value="ECO:0007669"/>
    <property type="project" value="InterPro"/>
</dbReference>
<dbReference type="InterPro" id="IPR013249">
    <property type="entry name" value="RNA_pol_sigma70_r4_t2"/>
</dbReference>
<dbReference type="PANTHER" id="PTHR43133">
    <property type="entry name" value="RNA POLYMERASE ECF-TYPE SIGMA FACTO"/>
    <property type="match status" value="1"/>
</dbReference>
<dbReference type="NCBIfam" id="NF008888">
    <property type="entry name" value="PRK11922.1"/>
    <property type="match status" value="1"/>
</dbReference>
<sequence length="228" mass="26211">MAREALAPGDPDENTDIVLAQRIAAGDMAALELMMRRHNRRLYRLARAILRNDAEAEEVLQDTYFAAYRGINHFRGDASLFTWLSRMLLNECFARQRKTQRRGRLFSVADNIENETHAMLINDSNPPYHEATRGQLRALLEARLDQLPESFRIVFVLRSVEEMSVEETALCLGIPEATVRSRHHRANAMLRKLLARDLDLSARDMFEFDGDNCDRTVATVLQRVKLVQ</sequence>
<dbReference type="PANTHER" id="PTHR43133:SF51">
    <property type="entry name" value="RNA POLYMERASE SIGMA FACTOR"/>
    <property type="match status" value="1"/>
</dbReference>
<protein>
    <submittedName>
        <fullName evidence="7">RNA polymerase sigma factor, sigma-70 family</fullName>
    </submittedName>
</protein>
<evidence type="ECO:0000313" key="7">
    <source>
        <dbReference type="EMBL" id="AHG64253.1"/>
    </source>
</evidence>
<name>W0PH51_ADVMD</name>
<dbReference type="STRING" id="1247726.MIM_c21750"/>
<dbReference type="HOGENOM" id="CLU_047691_3_0_4"/>
<dbReference type="RefSeq" id="WP_025372893.1">
    <property type="nucleotide sequence ID" value="NZ_CP003915.1"/>
</dbReference>
<dbReference type="InterPro" id="IPR013325">
    <property type="entry name" value="RNA_pol_sigma_r2"/>
</dbReference>
<dbReference type="Proteomes" id="UP000019095">
    <property type="component" value="Chromosome"/>
</dbReference>
<evidence type="ECO:0000256" key="4">
    <source>
        <dbReference type="ARBA" id="ARBA00023163"/>
    </source>
</evidence>
<dbReference type="Gene3D" id="1.10.1740.10">
    <property type="match status" value="1"/>
</dbReference>
<gene>
    <name evidence="7" type="ORF">MIM_c21750</name>
</gene>
<dbReference type="InterPro" id="IPR013324">
    <property type="entry name" value="RNA_pol_sigma_r3/r4-like"/>
</dbReference>
<organism evidence="7 8">
    <name type="scientific">Advenella mimigardefordensis (strain DSM 17166 / LMG 22922 / DPN7)</name>
    <dbReference type="NCBI Taxonomy" id="1247726"/>
    <lineage>
        <taxon>Bacteria</taxon>
        <taxon>Pseudomonadati</taxon>
        <taxon>Pseudomonadota</taxon>
        <taxon>Betaproteobacteria</taxon>
        <taxon>Burkholderiales</taxon>
        <taxon>Alcaligenaceae</taxon>
    </lineage>
</organism>
<dbReference type="PATRIC" id="fig|1247726.3.peg.2396"/>
<evidence type="ECO:0000259" key="5">
    <source>
        <dbReference type="Pfam" id="PF04542"/>
    </source>
</evidence>
<comment type="similarity">
    <text evidence="1">Belongs to the sigma-70 factor family. ECF subfamily.</text>
</comment>
<accession>W0PH51</accession>
<dbReference type="Gene3D" id="1.10.10.10">
    <property type="entry name" value="Winged helix-like DNA-binding domain superfamily/Winged helix DNA-binding domain"/>
    <property type="match status" value="1"/>
</dbReference>
<dbReference type="CDD" id="cd06171">
    <property type="entry name" value="Sigma70_r4"/>
    <property type="match status" value="1"/>
</dbReference>
<evidence type="ECO:0000259" key="6">
    <source>
        <dbReference type="Pfam" id="PF08281"/>
    </source>
</evidence>
<dbReference type="KEGG" id="amim:MIM_c21750"/>
<dbReference type="SUPFAM" id="SSF88659">
    <property type="entry name" value="Sigma3 and sigma4 domains of RNA polymerase sigma factors"/>
    <property type="match status" value="1"/>
</dbReference>
<evidence type="ECO:0000256" key="1">
    <source>
        <dbReference type="ARBA" id="ARBA00010641"/>
    </source>
</evidence>
<reference evidence="7 8" key="1">
    <citation type="journal article" date="2014" name="Microbiology">
        <title>Unravelling the complete genome sequence of Advenella mimigardefordensis strain DPN7T and novel insights in the catabolism of the xenobiotic polythioester precursor 3,3'-dithiodipropionate.</title>
        <authorList>
            <person name="Wubbeler J.H."/>
            <person name="Hiessl S."/>
            <person name="Schuldes J."/>
            <person name="Thurmer A."/>
            <person name="Daniel R."/>
            <person name="Steinbuchel A."/>
        </authorList>
    </citation>
    <scope>NUCLEOTIDE SEQUENCE [LARGE SCALE GENOMIC DNA]</scope>
    <source>
        <strain evidence="8">DSM 17166 / LMG 22922 / DPN7</strain>
    </source>
</reference>
<dbReference type="InterPro" id="IPR039425">
    <property type="entry name" value="RNA_pol_sigma-70-like"/>
</dbReference>
<proteinExistence type="inferred from homology"/>
<dbReference type="AlphaFoldDB" id="W0PH51"/>
<feature type="domain" description="RNA polymerase sigma-70 region 2" evidence="5">
    <location>
        <begin position="34"/>
        <end position="102"/>
    </location>
</feature>
<evidence type="ECO:0000256" key="2">
    <source>
        <dbReference type="ARBA" id="ARBA00023015"/>
    </source>
</evidence>
<dbReference type="InterPro" id="IPR007627">
    <property type="entry name" value="RNA_pol_sigma70_r2"/>
</dbReference>
<dbReference type="InterPro" id="IPR014284">
    <property type="entry name" value="RNA_pol_sigma-70_dom"/>
</dbReference>
<keyword evidence="4" id="KW-0804">Transcription</keyword>
<dbReference type="SUPFAM" id="SSF88946">
    <property type="entry name" value="Sigma2 domain of RNA polymerase sigma factors"/>
    <property type="match status" value="1"/>
</dbReference>
<dbReference type="Pfam" id="PF08281">
    <property type="entry name" value="Sigma70_r4_2"/>
    <property type="match status" value="1"/>
</dbReference>
<feature type="domain" description="RNA polymerase sigma factor 70 region 4 type 2" evidence="6">
    <location>
        <begin position="139"/>
        <end position="186"/>
    </location>
</feature>
<dbReference type="GO" id="GO:0016987">
    <property type="term" value="F:sigma factor activity"/>
    <property type="evidence" value="ECO:0007669"/>
    <property type="project" value="UniProtKB-KW"/>
</dbReference>
<dbReference type="eggNOG" id="COG1595">
    <property type="taxonomic scope" value="Bacteria"/>
</dbReference>
<dbReference type="OrthoDB" id="9780326at2"/>
<evidence type="ECO:0000313" key="8">
    <source>
        <dbReference type="Proteomes" id="UP000019095"/>
    </source>
</evidence>
<keyword evidence="2" id="KW-0805">Transcription regulation</keyword>
<dbReference type="NCBIfam" id="TIGR02937">
    <property type="entry name" value="sigma70-ECF"/>
    <property type="match status" value="1"/>
</dbReference>